<name>A0A1G9W2P4_9PSED</name>
<accession>A0A1G9W2P4</accession>
<dbReference type="NCBIfam" id="TIGR02647">
    <property type="entry name" value="DNA"/>
    <property type="match status" value="1"/>
</dbReference>
<dbReference type="EMBL" id="LT629704">
    <property type="protein sequence ID" value="SDM78345.1"/>
    <property type="molecule type" value="Genomic_DNA"/>
</dbReference>
<evidence type="ECO:0000313" key="1">
    <source>
        <dbReference type="EMBL" id="KAF2409166.1"/>
    </source>
</evidence>
<dbReference type="RefSeq" id="WP_083356150.1">
    <property type="nucleotide sequence ID" value="NZ_JBJGXR010000001.1"/>
</dbReference>
<evidence type="ECO:0000313" key="2">
    <source>
        <dbReference type="EMBL" id="SDM78345.1"/>
    </source>
</evidence>
<keyword evidence="4" id="KW-1185">Reference proteome</keyword>
<evidence type="ECO:0000313" key="4">
    <source>
        <dbReference type="Proteomes" id="UP000748067"/>
    </source>
</evidence>
<organism evidence="2 3">
    <name type="scientific">Pseudomonas antarctica</name>
    <dbReference type="NCBI Taxonomy" id="219572"/>
    <lineage>
        <taxon>Bacteria</taxon>
        <taxon>Pseudomonadati</taxon>
        <taxon>Pseudomonadota</taxon>
        <taxon>Gammaproteobacteria</taxon>
        <taxon>Pseudomonadales</taxon>
        <taxon>Pseudomonadaceae</taxon>
        <taxon>Pseudomonas</taxon>
    </lineage>
</organism>
<proteinExistence type="predicted"/>
<dbReference type="Proteomes" id="UP000182470">
    <property type="component" value="Chromosome I"/>
</dbReference>
<reference evidence="2 3" key="2">
    <citation type="submission" date="2016-10" db="EMBL/GenBank/DDBJ databases">
        <authorList>
            <person name="de Groot N.N."/>
        </authorList>
    </citation>
    <scope>NUCLEOTIDE SEQUENCE [LARGE SCALE GENOMIC DNA]</scope>
    <source>
        <strain evidence="2 3">BS2772</strain>
    </source>
</reference>
<dbReference type="OrthoDB" id="5600572at2"/>
<gene>
    <name evidence="1" type="ORF">PSAN_15710</name>
    <name evidence="2" type="ORF">SAMN04490179_0917</name>
</gene>
<dbReference type="AlphaFoldDB" id="A0A1G9W2P4"/>
<dbReference type="Pfam" id="PF18918">
    <property type="entry name" value="DUF5669"/>
    <property type="match status" value="1"/>
</dbReference>
<sequence length="84" mass="8904">MSYTPELVAELEILVLFPLDSTKEGLKVHQTAAPTAIAAAKRLHAKGLIDQPDGGYLTSLGRDAAEQAQTLLTILTTTNTKEAA</sequence>
<dbReference type="Proteomes" id="UP000748067">
    <property type="component" value="Unassembled WGS sequence"/>
</dbReference>
<dbReference type="InterPro" id="IPR013468">
    <property type="entry name" value="CHP02647"/>
</dbReference>
<evidence type="ECO:0000313" key="3">
    <source>
        <dbReference type="Proteomes" id="UP000182470"/>
    </source>
</evidence>
<reference evidence="1 4" key="1">
    <citation type="submission" date="2015-01" db="EMBL/GenBank/DDBJ databases">
        <title>Genome Sequence of Pseudomonas antarctica CMS 35.</title>
        <authorList>
            <person name="Voget S."/>
            <person name="Chow J."/>
            <person name="Daniel R."/>
            <person name="Streit W."/>
        </authorList>
    </citation>
    <scope>NUCLEOTIDE SEQUENCE [LARGE SCALE GENOMIC DNA]</scope>
    <source>
        <strain evidence="1 4">CMS 35</strain>
    </source>
</reference>
<dbReference type="EMBL" id="JXDI01000001">
    <property type="protein sequence ID" value="KAF2409166.1"/>
    <property type="molecule type" value="Genomic_DNA"/>
</dbReference>
<protein>
    <submittedName>
        <fullName evidence="1">Phosphate-starvation-inducible E</fullName>
    </submittedName>
    <submittedName>
        <fullName evidence="2">TIGR02647 family protein</fullName>
    </submittedName>
</protein>